<evidence type="ECO:0000313" key="1">
    <source>
        <dbReference type="EMBL" id="OWY99700.1"/>
    </source>
</evidence>
<comment type="caution">
    <text evidence="1">The sequence shown here is derived from an EMBL/GenBank/DDBJ whole genome shotgun (WGS) entry which is preliminary data.</text>
</comment>
<dbReference type="CDD" id="cd01647">
    <property type="entry name" value="RT_LTR"/>
    <property type="match status" value="1"/>
</dbReference>
<dbReference type="InterPro" id="IPR051320">
    <property type="entry name" value="Viral_Replic_Matur_Polypro"/>
</dbReference>
<dbReference type="Gene3D" id="3.10.10.10">
    <property type="entry name" value="HIV Type 1 Reverse Transcriptase, subunit A, domain 1"/>
    <property type="match status" value="1"/>
</dbReference>
<name>A0A225V2G9_9STRA</name>
<reference evidence="2" key="1">
    <citation type="submission" date="2017-03" db="EMBL/GenBank/DDBJ databases">
        <title>Phytopthora megakarya and P. palmivora, two closely related causual agents of cacao black pod achieved similar genome size and gene model numbers by different mechanisms.</title>
        <authorList>
            <person name="Ali S."/>
            <person name="Shao J."/>
            <person name="Larry D.J."/>
            <person name="Kronmiller B."/>
            <person name="Shen D."/>
            <person name="Strem M.D."/>
            <person name="Melnick R.L."/>
            <person name="Guiltinan M.J."/>
            <person name="Tyler B.M."/>
            <person name="Meinhardt L.W."/>
            <person name="Bailey B.A."/>
        </authorList>
    </citation>
    <scope>NUCLEOTIDE SEQUENCE [LARGE SCALE GENOMIC DNA]</scope>
    <source>
        <strain evidence="2">zdho120</strain>
    </source>
</reference>
<dbReference type="AlphaFoldDB" id="A0A225V2G9"/>
<keyword evidence="1" id="KW-0548">Nucleotidyltransferase</keyword>
<organism evidence="1 2">
    <name type="scientific">Phytophthora megakarya</name>
    <dbReference type="NCBI Taxonomy" id="4795"/>
    <lineage>
        <taxon>Eukaryota</taxon>
        <taxon>Sar</taxon>
        <taxon>Stramenopiles</taxon>
        <taxon>Oomycota</taxon>
        <taxon>Peronosporomycetes</taxon>
        <taxon>Peronosporales</taxon>
        <taxon>Peronosporaceae</taxon>
        <taxon>Phytophthora</taxon>
    </lineage>
</organism>
<proteinExistence type="predicted"/>
<dbReference type="InterPro" id="IPR043502">
    <property type="entry name" value="DNA/RNA_pol_sf"/>
</dbReference>
<accession>A0A225V2G9</accession>
<dbReference type="PANTHER" id="PTHR33064:SF37">
    <property type="entry name" value="RIBONUCLEASE H"/>
    <property type="match status" value="1"/>
</dbReference>
<evidence type="ECO:0000313" key="2">
    <source>
        <dbReference type="Proteomes" id="UP000198211"/>
    </source>
</evidence>
<dbReference type="Proteomes" id="UP000198211">
    <property type="component" value="Unassembled WGS sequence"/>
</dbReference>
<dbReference type="GO" id="GO:0003964">
    <property type="term" value="F:RNA-directed DNA polymerase activity"/>
    <property type="evidence" value="ECO:0007669"/>
    <property type="project" value="UniProtKB-KW"/>
</dbReference>
<keyword evidence="1" id="KW-0695">RNA-directed DNA polymerase</keyword>
<dbReference type="STRING" id="4795.A0A225V2G9"/>
<keyword evidence="1" id="KW-0808">Transferase</keyword>
<dbReference type="SUPFAM" id="SSF56672">
    <property type="entry name" value="DNA/RNA polymerases"/>
    <property type="match status" value="1"/>
</dbReference>
<dbReference type="Gene3D" id="3.30.70.270">
    <property type="match status" value="2"/>
</dbReference>
<gene>
    <name evidence="1" type="ORF">PHMEG_00029259</name>
</gene>
<dbReference type="InterPro" id="IPR043128">
    <property type="entry name" value="Rev_trsase/Diguanyl_cyclase"/>
</dbReference>
<protein>
    <submittedName>
        <fullName evidence="1">Reverse transcriptase</fullName>
    </submittedName>
</protein>
<sequence length="345" mass="39582">MPCRRPPEVLEKLVDLFKGLLSAKMINYSRSPWASPIVVIIKKNGVDIRLCIEYRLVNSLTQLMIYPMPLISDLLEDLESTLWYCSLDMARGFWVVKMTHRAPNDLWLEKCAPIYQRMIDNAQYGFTRFPTSENHGNTLDVFEDGEPVDPGKPSVLGHRSYIYNILIPGLLEACDKWDLSITVVKSFWGMLEVEYLGHKVSSHNGLEANPTGLSALTDLAFPGSLRAMQSFLGSLTYYNRRFYQESQEDQAIGQQKTLDLESQDLTEVDPRWIHTYRSFSVLKSKIVTTPILRHLVYASGWAISGSLMEGYDKIYYPGMFASRTLKSNEVNMVSRRRRYWPYCGS</sequence>
<keyword evidence="2" id="KW-1185">Reference proteome</keyword>
<dbReference type="PANTHER" id="PTHR33064">
    <property type="entry name" value="POL PROTEIN"/>
    <property type="match status" value="1"/>
</dbReference>
<dbReference type="EMBL" id="NBNE01008243">
    <property type="protein sequence ID" value="OWY99700.1"/>
    <property type="molecule type" value="Genomic_DNA"/>
</dbReference>